<protein>
    <submittedName>
        <fullName evidence="2">Uncharacterized protein</fullName>
    </submittedName>
</protein>
<dbReference type="Proteomes" id="UP001281761">
    <property type="component" value="Unassembled WGS sequence"/>
</dbReference>
<proteinExistence type="predicted"/>
<name>A0ABQ9XFI2_9EUKA</name>
<evidence type="ECO:0000313" key="2">
    <source>
        <dbReference type="EMBL" id="KAK2950165.1"/>
    </source>
</evidence>
<keyword evidence="3" id="KW-1185">Reference proteome</keyword>
<organism evidence="2 3">
    <name type="scientific">Blattamonas nauphoetae</name>
    <dbReference type="NCBI Taxonomy" id="2049346"/>
    <lineage>
        <taxon>Eukaryota</taxon>
        <taxon>Metamonada</taxon>
        <taxon>Preaxostyla</taxon>
        <taxon>Oxymonadida</taxon>
        <taxon>Blattamonas</taxon>
    </lineage>
</organism>
<gene>
    <name evidence="2" type="ORF">BLNAU_14851</name>
</gene>
<evidence type="ECO:0000256" key="1">
    <source>
        <dbReference type="SAM" id="MobiDB-lite"/>
    </source>
</evidence>
<feature type="region of interest" description="Disordered" evidence="1">
    <location>
        <begin position="1"/>
        <end position="21"/>
    </location>
</feature>
<comment type="caution">
    <text evidence="2">The sequence shown here is derived from an EMBL/GenBank/DDBJ whole genome shotgun (WGS) entry which is preliminary data.</text>
</comment>
<accession>A0ABQ9XFI2</accession>
<dbReference type="EMBL" id="JARBJD010000141">
    <property type="protein sequence ID" value="KAK2950165.1"/>
    <property type="molecule type" value="Genomic_DNA"/>
</dbReference>
<reference evidence="2 3" key="1">
    <citation type="journal article" date="2022" name="bioRxiv">
        <title>Genomics of Preaxostyla Flagellates Illuminates Evolutionary Transitions and the Path Towards Mitochondrial Loss.</title>
        <authorList>
            <person name="Novak L.V.F."/>
            <person name="Treitli S.C."/>
            <person name="Pyrih J."/>
            <person name="Halakuc P."/>
            <person name="Pipaliya S.V."/>
            <person name="Vacek V."/>
            <person name="Brzon O."/>
            <person name="Soukal P."/>
            <person name="Eme L."/>
            <person name="Dacks J.B."/>
            <person name="Karnkowska A."/>
            <person name="Elias M."/>
            <person name="Hampl V."/>
        </authorList>
    </citation>
    <scope>NUCLEOTIDE SEQUENCE [LARGE SCALE GENOMIC DNA]</scope>
    <source>
        <strain evidence="2">NAU3</strain>
        <tissue evidence="2">Gut</tissue>
    </source>
</reference>
<sequence>MQSIEPTLHLNSLRSSSQVPTTLRNASRNCLRDFDRTKQPQVTKHKQPPFILAFLVTPSRHAGNSHSRPFHHSLPTIHATLPNCDPPHIVLPFLFKHNTAITFATKISPATQLTLTQYSMRIVTSIPHCSLLPLKPSIKAGFSNPSQSCLMKSLIHTSTEINPNHFTFSKLVITSSSTLSSFANTKSVTVTPSSSFQILQLHGQNTFFLSNTHATPVQSTTIPQPSLISFREFCRSLQMAFSPSAEATNISGNERHIEPQLTLNHGTISMSHISLDFGWHDTSVGRISSSSLTIDNCPIISNAESSPFVIHNECGDFGSALFFVD</sequence>
<evidence type="ECO:0000313" key="3">
    <source>
        <dbReference type="Proteomes" id="UP001281761"/>
    </source>
</evidence>